<evidence type="ECO:0000256" key="5">
    <source>
        <dbReference type="ARBA" id="ARBA00023136"/>
    </source>
</evidence>
<dbReference type="GO" id="GO:0022857">
    <property type="term" value="F:transmembrane transporter activity"/>
    <property type="evidence" value="ECO:0007669"/>
    <property type="project" value="InterPro"/>
</dbReference>
<feature type="transmembrane region" description="Helical" evidence="6">
    <location>
        <begin position="74"/>
        <end position="89"/>
    </location>
</feature>
<dbReference type="OrthoDB" id="6730379at2759"/>
<dbReference type="EMBL" id="KV417309">
    <property type="protein sequence ID" value="KZO92536.1"/>
    <property type="molecule type" value="Genomic_DNA"/>
</dbReference>
<evidence type="ECO:0000313" key="7">
    <source>
        <dbReference type="EMBL" id="KZO92536.1"/>
    </source>
</evidence>
<feature type="transmembrane region" description="Helical" evidence="6">
    <location>
        <begin position="202"/>
        <end position="221"/>
    </location>
</feature>
<evidence type="ECO:0000313" key="8">
    <source>
        <dbReference type="Proteomes" id="UP000076738"/>
    </source>
</evidence>
<sequence length="529" mass="59010">MSAPFPTPVLESDEIDPVDEKKVYAAEAEAGVTAVPHDDKSEADTTDVDDALKIVSEHARHFDEKYMKRLRRKIDWHVMPILIAVYFTQFLDKNILSYASIMGFPVTGIYYNDVAQAFYMGFIVWMFPTQYIGQKVPLAKYLGVNIILWGALVCLHAVCYNFSGFYALRFFLGMLESCVSPTLILVVSMWYKQNERASRIGWFYAGNSSTSIIGGAIAYGITNYYGPIAQWKLLYIVLGVMAIAVGFWVFLLLPDSPVNARFLTPEERIAALERVRLDQAGTHNKHIKRYQVIETFKDVRTWIMFLIILCIGIPNGGNSAFNNIITKSFGWTSQQALLLGMPGGVIAGVAVVGGGYLSDFFGDRMTAILICTLPNLIGMIIMTTMQYSGKRGVLQFASYFTSLSAPGFPLCYAWNASNMSGHTKKVTANAMTLFTFGAGSVVGTYIFLPQDAPGYISGKAAIVVLTVIMMVLNVIMAWINVRMNRTKRAKLAALAAEKGWTEEDIEREREKAAFLDLTDKENVFFMYTR</sequence>
<dbReference type="STRING" id="1330018.A0A167IDC4"/>
<feature type="transmembrane region" description="Helical" evidence="6">
    <location>
        <begin position="299"/>
        <end position="317"/>
    </location>
</feature>
<accession>A0A167IDC4</accession>
<evidence type="ECO:0000256" key="2">
    <source>
        <dbReference type="ARBA" id="ARBA00022448"/>
    </source>
</evidence>
<dbReference type="Proteomes" id="UP000076738">
    <property type="component" value="Unassembled WGS sequence"/>
</dbReference>
<proteinExistence type="predicted"/>
<dbReference type="PANTHER" id="PTHR43791:SF40">
    <property type="entry name" value="THIAMINE PATHWAY TRANSPORTER THI73"/>
    <property type="match status" value="1"/>
</dbReference>
<feature type="transmembrane region" description="Helical" evidence="6">
    <location>
        <begin position="139"/>
        <end position="158"/>
    </location>
</feature>
<dbReference type="Pfam" id="PF07690">
    <property type="entry name" value="MFS_1"/>
    <property type="match status" value="1"/>
</dbReference>
<reference evidence="7 8" key="1">
    <citation type="journal article" date="2016" name="Mol. Biol. Evol.">
        <title>Comparative Genomics of Early-Diverging Mushroom-Forming Fungi Provides Insights into the Origins of Lignocellulose Decay Capabilities.</title>
        <authorList>
            <person name="Nagy L.G."/>
            <person name="Riley R."/>
            <person name="Tritt A."/>
            <person name="Adam C."/>
            <person name="Daum C."/>
            <person name="Floudas D."/>
            <person name="Sun H."/>
            <person name="Yadav J.S."/>
            <person name="Pangilinan J."/>
            <person name="Larsson K.H."/>
            <person name="Matsuura K."/>
            <person name="Barry K."/>
            <person name="Labutti K."/>
            <person name="Kuo R."/>
            <person name="Ohm R.A."/>
            <person name="Bhattacharya S.S."/>
            <person name="Shirouzu T."/>
            <person name="Yoshinaga Y."/>
            <person name="Martin F.M."/>
            <person name="Grigoriev I.V."/>
            <person name="Hibbett D.S."/>
        </authorList>
    </citation>
    <scope>NUCLEOTIDE SEQUENCE [LARGE SCALE GENOMIC DNA]</scope>
    <source>
        <strain evidence="7 8">TUFC12733</strain>
    </source>
</reference>
<feature type="transmembrane region" description="Helical" evidence="6">
    <location>
        <begin position="460"/>
        <end position="481"/>
    </location>
</feature>
<protein>
    <submittedName>
        <fullName evidence="7">MFS general substrate transporter</fullName>
    </submittedName>
</protein>
<keyword evidence="5 6" id="KW-0472">Membrane</keyword>
<dbReference type="InterPro" id="IPR036259">
    <property type="entry name" value="MFS_trans_sf"/>
</dbReference>
<keyword evidence="8" id="KW-1185">Reference proteome</keyword>
<feature type="transmembrane region" description="Helical" evidence="6">
    <location>
        <begin position="233"/>
        <end position="253"/>
    </location>
</feature>
<name>A0A167IDC4_CALVF</name>
<dbReference type="Gene3D" id="1.20.1250.20">
    <property type="entry name" value="MFS general substrate transporter like domains"/>
    <property type="match status" value="2"/>
</dbReference>
<gene>
    <name evidence="7" type="ORF">CALVIDRAFT_520056</name>
</gene>
<dbReference type="SUPFAM" id="SSF103473">
    <property type="entry name" value="MFS general substrate transporter"/>
    <property type="match status" value="1"/>
</dbReference>
<feature type="transmembrane region" description="Helical" evidence="6">
    <location>
        <begin position="393"/>
        <end position="414"/>
    </location>
</feature>
<dbReference type="AlphaFoldDB" id="A0A167IDC4"/>
<evidence type="ECO:0000256" key="3">
    <source>
        <dbReference type="ARBA" id="ARBA00022692"/>
    </source>
</evidence>
<keyword evidence="3 6" id="KW-0812">Transmembrane</keyword>
<comment type="subcellular location">
    <subcellularLocation>
        <location evidence="1">Membrane</location>
        <topology evidence="1">Multi-pass membrane protein</topology>
    </subcellularLocation>
</comment>
<feature type="transmembrane region" description="Helical" evidence="6">
    <location>
        <begin position="109"/>
        <end position="127"/>
    </location>
</feature>
<feature type="transmembrane region" description="Helical" evidence="6">
    <location>
        <begin position="170"/>
        <end position="190"/>
    </location>
</feature>
<evidence type="ECO:0000256" key="6">
    <source>
        <dbReference type="SAM" id="Phobius"/>
    </source>
</evidence>
<feature type="transmembrane region" description="Helical" evidence="6">
    <location>
        <begin position="337"/>
        <end position="358"/>
    </location>
</feature>
<organism evidence="7 8">
    <name type="scientific">Calocera viscosa (strain TUFC12733)</name>
    <dbReference type="NCBI Taxonomy" id="1330018"/>
    <lineage>
        <taxon>Eukaryota</taxon>
        <taxon>Fungi</taxon>
        <taxon>Dikarya</taxon>
        <taxon>Basidiomycota</taxon>
        <taxon>Agaricomycotina</taxon>
        <taxon>Dacrymycetes</taxon>
        <taxon>Dacrymycetales</taxon>
        <taxon>Dacrymycetaceae</taxon>
        <taxon>Calocera</taxon>
    </lineage>
</organism>
<feature type="transmembrane region" description="Helical" evidence="6">
    <location>
        <begin position="365"/>
        <end position="387"/>
    </location>
</feature>
<dbReference type="PANTHER" id="PTHR43791">
    <property type="entry name" value="PERMEASE-RELATED"/>
    <property type="match status" value="1"/>
</dbReference>
<dbReference type="GO" id="GO:0016020">
    <property type="term" value="C:membrane"/>
    <property type="evidence" value="ECO:0007669"/>
    <property type="project" value="UniProtKB-SubCell"/>
</dbReference>
<keyword evidence="2" id="KW-0813">Transport</keyword>
<keyword evidence="4 6" id="KW-1133">Transmembrane helix</keyword>
<feature type="transmembrane region" description="Helical" evidence="6">
    <location>
        <begin position="426"/>
        <end position="448"/>
    </location>
</feature>
<evidence type="ECO:0000256" key="4">
    <source>
        <dbReference type="ARBA" id="ARBA00022989"/>
    </source>
</evidence>
<dbReference type="InterPro" id="IPR011701">
    <property type="entry name" value="MFS"/>
</dbReference>
<evidence type="ECO:0000256" key="1">
    <source>
        <dbReference type="ARBA" id="ARBA00004141"/>
    </source>
</evidence>